<dbReference type="Proteomes" id="UP000673691">
    <property type="component" value="Unassembled WGS sequence"/>
</dbReference>
<organism evidence="2 3">
    <name type="scientific">Olpidium bornovanus</name>
    <dbReference type="NCBI Taxonomy" id="278681"/>
    <lineage>
        <taxon>Eukaryota</taxon>
        <taxon>Fungi</taxon>
        <taxon>Fungi incertae sedis</taxon>
        <taxon>Olpidiomycota</taxon>
        <taxon>Olpidiomycotina</taxon>
        <taxon>Olpidiomycetes</taxon>
        <taxon>Olpidiales</taxon>
        <taxon>Olpidiaceae</taxon>
        <taxon>Olpidium</taxon>
    </lineage>
</organism>
<proteinExistence type="predicted"/>
<comment type="caution">
    <text evidence="2">The sequence shown here is derived from an EMBL/GenBank/DDBJ whole genome shotgun (WGS) entry which is preliminary data.</text>
</comment>
<protein>
    <recommendedName>
        <fullName evidence="4">Interleukin-6</fullName>
    </recommendedName>
</protein>
<dbReference type="AlphaFoldDB" id="A0A8H8DJD4"/>
<dbReference type="EMBL" id="JAEFCI010005238">
    <property type="protein sequence ID" value="KAG5460431.1"/>
    <property type="molecule type" value="Genomic_DNA"/>
</dbReference>
<evidence type="ECO:0000313" key="3">
    <source>
        <dbReference type="Proteomes" id="UP000673691"/>
    </source>
</evidence>
<feature type="signal peptide" evidence="1">
    <location>
        <begin position="1"/>
        <end position="20"/>
    </location>
</feature>
<sequence length="228" mass="25331">MKFSTALLALAAVPAALVAAVLPGEGSVDAPAASAYAELLKSHVRAHIEMVHDVLKCVAGELSGELSVKPGPFGPPCSPERGCFLKWFRETMCRVVSGLPKRDRVPTEDSVISSWLGRVADSLRKRLNDKLDQTPTRISQMQEWPAKIVILNNLISRLRLSPKNNPFEVYSLQLRSLIRNAERDEDLYARYIDGNVPRKDQDDIQLLISVLKVLHENREKALADILEG</sequence>
<evidence type="ECO:0000313" key="2">
    <source>
        <dbReference type="EMBL" id="KAG5460431.1"/>
    </source>
</evidence>
<gene>
    <name evidence="2" type="ORF">BJ554DRAFT_7520</name>
</gene>
<accession>A0A8H8DJD4</accession>
<feature type="chain" id="PRO_5034724070" description="Interleukin-6" evidence="1">
    <location>
        <begin position="21"/>
        <end position="228"/>
    </location>
</feature>
<evidence type="ECO:0000256" key="1">
    <source>
        <dbReference type="SAM" id="SignalP"/>
    </source>
</evidence>
<keyword evidence="1" id="KW-0732">Signal</keyword>
<evidence type="ECO:0008006" key="4">
    <source>
        <dbReference type="Google" id="ProtNLM"/>
    </source>
</evidence>
<keyword evidence="3" id="KW-1185">Reference proteome</keyword>
<reference evidence="2 3" key="1">
    <citation type="journal article" name="Sci. Rep.">
        <title>Genome-scale phylogenetic analyses confirm Olpidium as the closest living zoosporic fungus to the non-flagellated, terrestrial fungi.</title>
        <authorList>
            <person name="Chang Y."/>
            <person name="Rochon D."/>
            <person name="Sekimoto S."/>
            <person name="Wang Y."/>
            <person name="Chovatia M."/>
            <person name="Sandor L."/>
            <person name="Salamov A."/>
            <person name="Grigoriev I.V."/>
            <person name="Stajich J.E."/>
            <person name="Spatafora J.W."/>
        </authorList>
    </citation>
    <scope>NUCLEOTIDE SEQUENCE [LARGE SCALE GENOMIC DNA]</scope>
    <source>
        <strain evidence="2">S191</strain>
    </source>
</reference>
<name>A0A8H8DJD4_9FUNG</name>